<reference evidence="15" key="1">
    <citation type="submission" date="2011-10" db="EMBL/GenBank/DDBJ databases">
        <authorList>
            <person name="Genoscope - CEA"/>
        </authorList>
    </citation>
    <scope>NUCLEOTIDE SEQUENCE</scope>
</reference>
<evidence type="ECO:0000256" key="4">
    <source>
        <dbReference type="ARBA" id="ARBA00023242"/>
    </source>
</evidence>
<sequence>MNVYNEFIEPTRISQAVSCNFISSSRRHLVVGKSTLLQVFDIVQSNKKSKEYKLKLVEQFKLHGLITDLKAVRTVENPDLDYLLVSTKSAKMSLVKWDHHENSISTVSLHYYENSIQSSTYEKLTTTELIMEPNNTCACLRFKNLLTFLPFEMPDEDDEEDGYENVDGASGSRGKHDNKATQQDENQALFYSSFVIDAQNLDSRIGNVIDMKFLYNYKEPTLAIISSKNHTWTGLLPLTKDNISFIVLSLDLVTKTSTTVLKIDNLPFDIDTIVPLPKPLNGTLLIGCNEIIHVDHGGITRRLAVNQFTSSITSSIKNYRDQSELNLKLENCCVKPIPNDHRVFLILKNGDFYYINFAIDGKTIKNFYLEKVNSINQNEIGISYPEDVVHLDNNLMFICNKNGNSPLIELKFSESKDNQNAEQQKDTEMQDTENGTTDKNDNDDDDDIYEDDEDNEKVLIKNSVIEFTKHDELINNGPVSSFTFGYYSTDQFKSSLPNPNFKEVSIISNSGSHSQSNLNIITPGIQPIIKSSLSFSQINRMWNIANAYLITSDDINFKSEIFQIHKSFARLNSRDFINNELTIGMHEISKGQYFVQVTPRKIIVYNKKFKKIISFKDELKKYKNDDIIHSTFADEFLMVFFASGEVVIYSINTYAENYERINIPKILNDTLITTGYITSSNLLNAVSKDVNLLINKNRGHKRKHGSSSSNTSAQSQDLGPKSKTFILVTGDNRIVAFSRFHNERCYQLNDVDKFTDCLSLGFFDPKDSYPDPFIKNIVFNELGDEHSKDEYLTILTIGGEVIIYKLFFDGDNFKFIKEKDLKITGAPDNAYPLGTTLERRLVYVPNVNGYSSIFVTGIIPYFITKTVHSVPRIFRFTKLPAVSFSSYSDSNIKNGFIYLDNSKNARMCEIPLDFNYENNWPIKKIQMPETVKAIAYHELSNTFVVSSYEEIPYDCLDEEGKPIVGIDKSKPPAESYKGYLRLISPYNWSVIDTIVLADNEIGMNVLSMVLDVGSSTKKFKSKKELIVLGSGKYRIEDLSSNGSFKIFEIIDIIPEPGKPETNHKFKEVHIEDTRGAVTSICEVSGRLLVTQGQKIIIRDLQDDGVVPVAFLDTAVYVSEAKSFGNLILLGDSLKSVWLAGFDAEPFRMILLSKDIQTLDVSCADFIVKDEEIFILFADNNNVLHVVKFDPEDPLSSNGQRLVHKTSFNINSAATCFRTIPKNEENYPSLTTSFQSIGSTIDGSFFTVFPINESTYRRMYILQQQLTDKEFHICGLNPRLNRFGGLNETNSDANSKPMLEYDVIKKFVNLNSDRKKNFASKIGSKNSYQDIWRDLIEFESVLKNM</sequence>
<keyword evidence="2" id="KW-0507">mRNA processing</keyword>
<evidence type="ECO:0000256" key="3">
    <source>
        <dbReference type="ARBA" id="ARBA00022884"/>
    </source>
</evidence>
<dbReference type="FunCoup" id="G8YH70">
    <property type="interactions" value="1902"/>
</dbReference>
<feature type="region of interest" description="Disordered" evidence="10">
    <location>
        <begin position="415"/>
        <end position="453"/>
    </location>
</feature>
<feature type="domain" description="RSE1/DDB1/CPSF1 first beta-propeller" evidence="12">
    <location>
        <begin position="13"/>
        <end position="419"/>
    </location>
</feature>
<dbReference type="InterPro" id="IPR050358">
    <property type="entry name" value="RSE1/DDB1/CFT1"/>
</dbReference>
<dbReference type="OMA" id="LEWRSKT"/>
<reference evidence="16" key="2">
    <citation type="journal article" date="2012" name="G3 (Bethesda)">
        <title>Pichia sorbitophila, an interspecies yeast hybrid reveals early steps of genome resolution following polyploidization.</title>
        <authorList>
            <person name="Leh Louis V."/>
            <person name="Despons L."/>
            <person name="Friedrich A."/>
            <person name="Martin T."/>
            <person name="Durrens P."/>
            <person name="Casaregola S."/>
            <person name="Neuveglise C."/>
            <person name="Fairhead C."/>
            <person name="Marck C."/>
            <person name="Cruz J.A."/>
            <person name="Straub M.L."/>
            <person name="Kugler V."/>
            <person name="Sacerdot C."/>
            <person name="Uzunov Z."/>
            <person name="Thierry A."/>
            <person name="Weiss S."/>
            <person name="Bleykasten C."/>
            <person name="De Montigny J."/>
            <person name="Jacques N."/>
            <person name="Jung P."/>
            <person name="Lemaire M."/>
            <person name="Mallet S."/>
            <person name="Morel G."/>
            <person name="Richard G.F."/>
            <person name="Sarkar A."/>
            <person name="Savel G."/>
            <person name="Schacherer J."/>
            <person name="Seret M.L."/>
            <person name="Talla E."/>
            <person name="Samson G."/>
            <person name="Jubin C."/>
            <person name="Poulain J."/>
            <person name="Vacherie B."/>
            <person name="Barbe V."/>
            <person name="Pelletier E."/>
            <person name="Sherman D.J."/>
            <person name="Westhof E."/>
            <person name="Weissenbach J."/>
            <person name="Baret P.V."/>
            <person name="Wincker P."/>
            <person name="Gaillardin C."/>
            <person name="Dujon B."/>
            <person name="Souciet J.L."/>
        </authorList>
    </citation>
    <scope>NUCLEOTIDE SEQUENCE [LARGE SCALE GENOMIC DNA]</scope>
    <source>
        <strain evidence="16">ATCC MYA-4447 / BCRC 22081 / CBS 7064 / NBRC 10061 / NRRL Y-12695</strain>
    </source>
</reference>
<dbReference type="HOGENOM" id="CLU_002414_2_1_1"/>
<feature type="compositionally biased region" description="Basic and acidic residues" evidence="10">
    <location>
        <begin position="415"/>
        <end position="428"/>
    </location>
</feature>
<keyword evidence="3" id="KW-0694">RNA-binding</keyword>
<keyword evidence="16" id="KW-1185">Reference proteome</keyword>
<evidence type="ECO:0000313" key="16">
    <source>
        <dbReference type="Proteomes" id="UP000005222"/>
    </source>
</evidence>
<evidence type="ECO:0000256" key="1">
    <source>
        <dbReference type="ARBA" id="ARBA00004123"/>
    </source>
</evidence>
<feature type="region of interest" description="Disordered" evidence="10">
    <location>
        <begin position="156"/>
        <end position="181"/>
    </location>
</feature>
<dbReference type="Gene3D" id="2.130.10.10">
    <property type="entry name" value="YVTN repeat-like/Quinoprotein amine dehydrogenase"/>
    <property type="match status" value="3"/>
</dbReference>
<dbReference type="Pfam" id="PF10433">
    <property type="entry name" value="Beta-prop_RSE1_1st"/>
    <property type="match status" value="1"/>
</dbReference>
<dbReference type="eggNOG" id="KOG1896">
    <property type="taxonomic scope" value="Eukaryota"/>
</dbReference>
<dbReference type="InterPro" id="IPR004871">
    <property type="entry name" value="RSE1/DDB1/CPSF1_C"/>
</dbReference>
<evidence type="ECO:0000313" key="15">
    <source>
        <dbReference type="EMBL" id="CCE80772.1"/>
    </source>
</evidence>
<comment type="similarity">
    <text evidence="6">Belongs to the CFT1 family.</text>
</comment>
<dbReference type="InterPro" id="IPR058543">
    <property type="entry name" value="Beta-prop_RSE1/DDB1/CPSF1_2nd"/>
</dbReference>
<comment type="subcellular location">
    <subcellularLocation>
        <location evidence="1">Nucleus</location>
    </subcellularLocation>
</comment>
<dbReference type="InParanoid" id="G8YH70"/>
<organism evidence="15 16">
    <name type="scientific">Pichia sorbitophila (strain ATCC MYA-4447 / BCRC 22081 / CBS 7064 / NBRC 10061 / NRRL Y-12695)</name>
    <name type="common">Hybrid yeast</name>
    <dbReference type="NCBI Taxonomy" id="559304"/>
    <lineage>
        <taxon>Eukaryota</taxon>
        <taxon>Fungi</taxon>
        <taxon>Dikarya</taxon>
        <taxon>Ascomycota</taxon>
        <taxon>Saccharomycotina</taxon>
        <taxon>Pichiomycetes</taxon>
        <taxon>Debaryomycetaceae</taxon>
        <taxon>Millerozyma</taxon>
    </lineage>
</organism>
<feature type="domain" description="RSE1/DDB1/CPSF1 second beta-propeller" evidence="13">
    <location>
        <begin position="529"/>
        <end position="910"/>
    </location>
</feature>
<evidence type="ECO:0000256" key="10">
    <source>
        <dbReference type="SAM" id="MobiDB-lite"/>
    </source>
</evidence>
<dbReference type="Proteomes" id="UP000005222">
    <property type="component" value="Chromosome H"/>
</dbReference>
<dbReference type="STRING" id="559304.G8YH70"/>
<evidence type="ECO:0000259" key="13">
    <source>
        <dbReference type="Pfam" id="PF23726"/>
    </source>
</evidence>
<dbReference type="GO" id="GO:0003723">
    <property type="term" value="F:RNA binding"/>
    <property type="evidence" value="ECO:0007669"/>
    <property type="project" value="UniProtKB-KW"/>
</dbReference>
<feature type="compositionally biased region" description="Acidic residues" evidence="10">
    <location>
        <begin position="441"/>
        <end position="453"/>
    </location>
</feature>
<dbReference type="Pfam" id="PF03178">
    <property type="entry name" value="CPSF_A"/>
    <property type="match status" value="1"/>
</dbReference>
<name>G8YH70_PICSO</name>
<dbReference type="InterPro" id="IPR018846">
    <property type="entry name" value="Beta-prop_RSE1/DDB1/CPSF1_1st"/>
</dbReference>
<dbReference type="InterPro" id="IPR015943">
    <property type="entry name" value="WD40/YVTN_repeat-like_dom_sf"/>
</dbReference>
<evidence type="ECO:0000256" key="2">
    <source>
        <dbReference type="ARBA" id="ARBA00022664"/>
    </source>
</evidence>
<evidence type="ECO:0000256" key="9">
    <source>
        <dbReference type="ARBA" id="ARBA00041264"/>
    </source>
</evidence>
<protein>
    <recommendedName>
        <fullName evidence="8">Protein CFT1</fullName>
    </recommendedName>
    <alternativeName>
        <fullName evidence="9">Cleavage factor two protein 1</fullName>
    </alternativeName>
    <alternativeName>
        <fullName evidence="7">Protein cft1</fullName>
    </alternativeName>
</protein>
<dbReference type="Pfam" id="PF23726">
    <property type="entry name" value="Beta-prop_RSE1_2nd"/>
    <property type="match status" value="1"/>
</dbReference>
<evidence type="ECO:0000313" key="14">
    <source>
        <dbReference type="EMBL" id="CCE80007.1"/>
    </source>
</evidence>
<feature type="domain" description="RSE1/DDB1/CPSF1 C-terminal" evidence="11">
    <location>
        <begin position="978"/>
        <end position="1307"/>
    </location>
</feature>
<keyword evidence="4" id="KW-0539">Nucleus</keyword>
<dbReference type="FunFam" id="2.130.10.10:FF:001516">
    <property type="entry name" value="Protein CFT1"/>
    <property type="match status" value="1"/>
</dbReference>
<evidence type="ECO:0000256" key="6">
    <source>
        <dbReference type="ARBA" id="ARBA00038304"/>
    </source>
</evidence>
<dbReference type="GO" id="GO:0005634">
    <property type="term" value="C:nucleus"/>
    <property type="evidence" value="ECO:0007669"/>
    <property type="project" value="UniProtKB-SubCell"/>
</dbReference>
<evidence type="ECO:0000259" key="11">
    <source>
        <dbReference type="Pfam" id="PF03178"/>
    </source>
</evidence>
<evidence type="ECO:0000259" key="12">
    <source>
        <dbReference type="Pfam" id="PF10433"/>
    </source>
</evidence>
<evidence type="ECO:0000256" key="7">
    <source>
        <dbReference type="ARBA" id="ARBA00039187"/>
    </source>
</evidence>
<dbReference type="GO" id="GO:0006397">
    <property type="term" value="P:mRNA processing"/>
    <property type="evidence" value="ECO:0007669"/>
    <property type="project" value="UniProtKB-KW"/>
</dbReference>
<dbReference type="PANTHER" id="PTHR10644">
    <property type="entry name" value="DNA REPAIR/RNA PROCESSING CPSF FAMILY"/>
    <property type="match status" value="1"/>
</dbReference>
<evidence type="ECO:0000256" key="5">
    <source>
        <dbReference type="ARBA" id="ARBA00037232"/>
    </source>
</evidence>
<dbReference type="EMBL" id="FO082053">
    <property type="protein sequence ID" value="CCE80007.1"/>
    <property type="molecule type" value="Genomic_DNA"/>
</dbReference>
<gene>
    <name evidence="15" type="primary">Piso0_003103</name>
    <name evidence="14" type="ORF">GNLVRS01_PISO0G04956g</name>
    <name evidence="15" type="ORF">GNLVRS01_PISO0H04957g</name>
</gene>
<evidence type="ECO:0000256" key="8">
    <source>
        <dbReference type="ARBA" id="ARBA00039443"/>
    </source>
</evidence>
<feature type="region of interest" description="Disordered" evidence="10">
    <location>
        <begin position="699"/>
        <end position="718"/>
    </location>
</feature>
<dbReference type="Proteomes" id="UP000005222">
    <property type="component" value="Chromosome G"/>
</dbReference>
<comment type="function">
    <text evidence="5">RNA-binding component of the cleavage and polyadenylation factor (CPF) complex, which plays a key role in polyadenylation-dependent pre-mRNA 3'-end formation and cooperates with cleavage factors including the CFIA complex and NAB4/CFIB. Involved in poly(A) site recognition. May be involved in coupling transcription termination and mRNA 3'-end formation.</text>
</comment>
<dbReference type="EMBL" id="FO082052">
    <property type="protein sequence ID" value="CCE80772.1"/>
    <property type="molecule type" value="Genomic_DNA"/>
</dbReference>
<accession>G8YH70</accession>
<proteinExistence type="inferred from homology"/>
<feature type="compositionally biased region" description="Low complexity" evidence="10">
    <location>
        <begin position="706"/>
        <end position="715"/>
    </location>
</feature>
<dbReference type="OrthoDB" id="6109at2759"/>